<dbReference type="KEGG" id="acan:ACA1_099600"/>
<reference evidence="2 3" key="1">
    <citation type="journal article" date="2013" name="Genome Biol.">
        <title>Genome of Acanthamoeba castellanii highlights extensive lateral gene transfer and early evolution of tyrosine kinase signaling.</title>
        <authorList>
            <person name="Clarke M."/>
            <person name="Lohan A.J."/>
            <person name="Liu B."/>
            <person name="Lagkouvardos I."/>
            <person name="Roy S."/>
            <person name="Zafar N."/>
            <person name="Bertelli C."/>
            <person name="Schilde C."/>
            <person name="Kianianmomeni A."/>
            <person name="Burglin T.R."/>
            <person name="Frech C."/>
            <person name="Turcotte B."/>
            <person name="Kopec K.O."/>
            <person name="Synnott J.M."/>
            <person name="Choo C."/>
            <person name="Paponov I."/>
            <person name="Finkler A."/>
            <person name="Soon Heng Tan C."/>
            <person name="Hutchins A.P."/>
            <person name="Weinmeier T."/>
            <person name="Rattei T."/>
            <person name="Chu J.S."/>
            <person name="Gimenez G."/>
            <person name="Irimia M."/>
            <person name="Rigden D.J."/>
            <person name="Fitzpatrick D.A."/>
            <person name="Lorenzo-Morales J."/>
            <person name="Bateman A."/>
            <person name="Chiu C.H."/>
            <person name="Tang P."/>
            <person name="Hegemann P."/>
            <person name="Fromm H."/>
            <person name="Raoult D."/>
            <person name="Greub G."/>
            <person name="Miranda-Saavedra D."/>
            <person name="Chen N."/>
            <person name="Nash P."/>
            <person name="Ginger M.L."/>
            <person name="Horn M."/>
            <person name="Schaap P."/>
            <person name="Caler L."/>
            <person name="Loftus B."/>
        </authorList>
    </citation>
    <scope>NUCLEOTIDE SEQUENCE [LARGE SCALE GENOMIC DNA]</scope>
    <source>
        <strain evidence="2 3">Neff</strain>
    </source>
</reference>
<accession>L8HK62</accession>
<evidence type="ECO:0000313" key="2">
    <source>
        <dbReference type="EMBL" id="ELR25582.1"/>
    </source>
</evidence>
<gene>
    <name evidence="2" type="ORF">ACA1_099600</name>
</gene>
<proteinExistence type="predicted"/>
<organism evidence="2 3">
    <name type="scientific">Acanthamoeba castellanii (strain ATCC 30010 / Neff)</name>
    <dbReference type="NCBI Taxonomy" id="1257118"/>
    <lineage>
        <taxon>Eukaryota</taxon>
        <taxon>Amoebozoa</taxon>
        <taxon>Discosea</taxon>
        <taxon>Longamoebia</taxon>
        <taxon>Centramoebida</taxon>
        <taxon>Acanthamoebidae</taxon>
        <taxon>Acanthamoeba</taxon>
    </lineage>
</organism>
<dbReference type="Pfam" id="PF12773">
    <property type="entry name" value="DZR"/>
    <property type="match status" value="1"/>
</dbReference>
<keyword evidence="3" id="KW-1185">Reference proteome</keyword>
<sequence length="112" mass="12060">MSFCANCGGKLGAGARFCNGCGKPVQAPSCYQCEKPIAGKVLNVDGEPTCEKCNAEMDAAIGQALTNAQSEHSKYGGFIDRKYSPCFCARVLLCVHSKCMSSGNRRYLECRF</sequence>
<dbReference type="AlphaFoldDB" id="L8HK62"/>
<dbReference type="RefSeq" id="XP_004357483.1">
    <property type="nucleotide sequence ID" value="XM_004357427.1"/>
</dbReference>
<evidence type="ECO:0000259" key="1">
    <source>
        <dbReference type="Pfam" id="PF12773"/>
    </source>
</evidence>
<dbReference type="VEuPathDB" id="AmoebaDB:ACA1_099600"/>
<name>L8HK62_ACACF</name>
<feature type="domain" description="DZANK-type" evidence="1">
    <location>
        <begin position="4"/>
        <end position="37"/>
    </location>
</feature>
<evidence type="ECO:0000313" key="3">
    <source>
        <dbReference type="Proteomes" id="UP000011083"/>
    </source>
</evidence>
<dbReference type="OrthoDB" id="1746725at2759"/>
<dbReference type="EMBL" id="KB007804">
    <property type="protein sequence ID" value="ELR25582.1"/>
    <property type="molecule type" value="Genomic_DNA"/>
</dbReference>
<dbReference type="InterPro" id="IPR025874">
    <property type="entry name" value="DZR"/>
</dbReference>
<dbReference type="GeneID" id="14926646"/>
<dbReference type="Proteomes" id="UP000011083">
    <property type="component" value="Unassembled WGS sequence"/>
</dbReference>
<protein>
    <recommendedName>
        <fullName evidence="1">DZANK-type domain-containing protein</fullName>
    </recommendedName>
</protein>